<dbReference type="InterPro" id="IPR036388">
    <property type="entry name" value="WH-like_DNA-bd_sf"/>
</dbReference>
<organism evidence="2 3">
    <name type="scientific">Paracoccus litorisediminis</name>
    <dbReference type="NCBI Taxonomy" id="2006130"/>
    <lineage>
        <taxon>Bacteria</taxon>
        <taxon>Pseudomonadati</taxon>
        <taxon>Pseudomonadota</taxon>
        <taxon>Alphaproteobacteria</taxon>
        <taxon>Rhodobacterales</taxon>
        <taxon>Paracoccaceae</taxon>
        <taxon>Paracoccus</taxon>
    </lineage>
</organism>
<dbReference type="RefSeq" id="WP_155040615.1">
    <property type="nucleotide sequence ID" value="NZ_WMIG01000009.1"/>
</dbReference>
<feature type="region of interest" description="Disordered" evidence="1">
    <location>
        <begin position="126"/>
        <end position="161"/>
    </location>
</feature>
<reference evidence="2 3" key="1">
    <citation type="submission" date="2019-11" db="EMBL/GenBank/DDBJ databases">
        <authorList>
            <person name="Dong K."/>
        </authorList>
    </citation>
    <scope>NUCLEOTIDE SEQUENCE [LARGE SCALE GENOMIC DNA]</scope>
    <source>
        <strain evidence="2 3">NBRC 112902</strain>
    </source>
</reference>
<dbReference type="InterPro" id="IPR036390">
    <property type="entry name" value="WH_DNA-bd_sf"/>
</dbReference>
<evidence type="ECO:0000256" key="1">
    <source>
        <dbReference type="SAM" id="MobiDB-lite"/>
    </source>
</evidence>
<dbReference type="SUPFAM" id="SSF46785">
    <property type="entry name" value="Winged helix' DNA-binding domain"/>
    <property type="match status" value="1"/>
</dbReference>
<keyword evidence="3" id="KW-1185">Reference proteome</keyword>
<gene>
    <name evidence="2" type="ORF">GL300_15800</name>
</gene>
<dbReference type="Proteomes" id="UP000449846">
    <property type="component" value="Unassembled WGS sequence"/>
</dbReference>
<dbReference type="OrthoDB" id="7864318at2"/>
<sequence>MSHDATNWAIKQRGLKPTTKLVLWHLADRHNPDYGCFPRQDTLCDDVEISRASLNSHLAILEERRLIRRISRIDPKTKRQKSTRYILACEPDFAQGDADPCPDSGHGTDAEHSEGNCEYLGDPCPKSGHGAVSRKSPEPCPENGKSRVQNLDTNPVREPLREPVRRAAARKAGRGAKSVDRRSPENPLLGEAERVESFNQFWNIFPNPVERDAARKAFDAVLAAGEADAERLTTAASAYARSPQVECGFTMKPANWLARGSWRDHSGAEDVKPTGDATAELDTVALGWVKPVREGWSYAASGIRPGVARHMLAQGMVTEAELRRAGVKL</sequence>
<evidence type="ECO:0000313" key="3">
    <source>
        <dbReference type="Proteomes" id="UP000449846"/>
    </source>
</evidence>
<comment type="caution">
    <text evidence="2">The sequence shown here is derived from an EMBL/GenBank/DDBJ whole genome shotgun (WGS) entry which is preliminary data.</text>
</comment>
<evidence type="ECO:0008006" key="4">
    <source>
        <dbReference type="Google" id="ProtNLM"/>
    </source>
</evidence>
<dbReference type="AlphaFoldDB" id="A0A844HNL1"/>
<accession>A0A844HNL1</accession>
<evidence type="ECO:0000313" key="2">
    <source>
        <dbReference type="EMBL" id="MTH60679.1"/>
    </source>
</evidence>
<dbReference type="Gene3D" id="1.10.10.10">
    <property type="entry name" value="Winged helix-like DNA-binding domain superfamily/Winged helix DNA-binding domain"/>
    <property type="match status" value="1"/>
</dbReference>
<dbReference type="EMBL" id="WMIG01000009">
    <property type="protein sequence ID" value="MTH60679.1"/>
    <property type="molecule type" value="Genomic_DNA"/>
</dbReference>
<proteinExistence type="predicted"/>
<protein>
    <recommendedName>
        <fullName evidence="4">Helix-turn-helix domain-containing protein</fullName>
    </recommendedName>
</protein>
<dbReference type="Pfam" id="PF13730">
    <property type="entry name" value="HTH_36"/>
    <property type="match status" value="1"/>
</dbReference>
<name>A0A844HNL1_9RHOB</name>